<dbReference type="RefSeq" id="XP_008712537.1">
    <property type="nucleotide sequence ID" value="XM_008714315.1"/>
</dbReference>
<keyword evidence="3" id="KW-1185">Reference proteome</keyword>
<dbReference type="EMBL" id="KB822712">
    <property type="protein sequence ID" value="ETN45809.1"/>
    <property type="molecule type" value="Genomic_DNA"/>
</dbReference>
<dbReference type="OrthoDB" id="10039566at2759"/>
<keyword evidence="1" id="KW-1133">Transmembrane helix</keyword>
<dbReference type="InParanoid" id="W2SD10"/>
<dbReference type="VEuPathDB" id="FungiDB:HMPREF1541_09642"/>
<proteinExistence type="predicted"/>
<evidence type="ECO:0000313" key="2">
    <source>
        <dbReference type="EMBL" id="ETN45809.1"/>
    </source>
</evidence>
<feature type="transmembrane region" description="Helical" evidence="1">
    <location>
        <begin position="35"/>
        <end position="58"/>
    </location>
</feature>
<keyword evidence="1" id="KW-0812">Transmembrane</keyword>
<evidence type="ECO:0000313" key="3">
    <source>
        <dbReference type="Proteomes" id="UP000030752"/>
    </source>
</evidence>
<reference evidence="2 3" key="1">
    <citation type="submission" date="2013-03" db="EMBL/GenBank/DDBJ databases">
        <title>The Genome Sequence of Phialophora europaea CBS 101466.</title>
        <authorList>
            <consortium name="The Broad Institute Genomics Platform"/>
            <person name="Cuomo C."/>
            <person name="de Hoog S."/>
            <person name="Gorbushina A."/>
            <person name="Walker B."/>
            <person name="Young S.K."/>
            <person name="Zeng Q."/>
            <person name="Gargeya S."/>
            <person name="Fitzgerald M."/>
            <person name="Haas B."/>
            <person name="Abouelleil A."/>
            <person name="Allen A.W."/>
            <person name="Alvarado L."/>
            <person name="Arachchi H.M."/>
            <person name="Berlin A.M."/>
            <person name="Chapman S.B."/>
            <person name="Gainer-Dewar J."/>
            <person name="Goldberg J."/>
            <person name="Griggs A."/>
            <person name="Gujja S."/>
            <person name="Hansen M."/>
            <person name="Howarth C."/>
            <person name="Imamovic A."/>
            <person name="Ireland A."/>
            <person name="Larimer J."/>
            <person name="McCowan C."/>
            <person name="Murphy C."/>
            <person name="Pearson M."/>
            <person name="Poon T.W."/>
            <person name="Priest M."/>
            <person name="Roberts A."/>
            <person name="Saif S."/>
            <person name="Shea T."/>
            <person name="Sisk P."/>
            <person name="Sykes S."/>
            <person name="Wortman J."/>
            <person name="Nusbaum C."/>
            <person name="Birren B."/>
        </authorList>
    </citation>
    <scope>NUCLEOTIDE SEQUENCE [LARGE SCALE GENOMIC DNA]</scope>
    <source>
        <strain evidence="2 3">CBS 101466</strain>
    </source>
</reference>
<dbReference type="GeneID" id="19976981"/>
<dbReference type="STRING" id="1220924.W2SD10"/>
<sequence length="342" mass="37513">MASEKGVSHQEEMAASRGGRRTFGQKLKRSCQRFWWIYLFVFIGIVLVVVLPIIYVGYPKMAQSSVNESKLHVTAESILNPAPNAFDLNLTSELETHAKYHPQLDAFEASLYLKDSDIPFATFNTPAIKADNGTVSQVLQRVEIQNLTEFTRYTMVALASEEYTIYLRGNGGLKQGSLPKTDVDYNQEVQMIGLNGLKGLEVTEFHLLTESLADGSNAIGNVTVPNPSVMTLALGDVSFDMSVEGTFIGNATMPDLTLRPGNHSYPIHVTSNQTRVATIIQRPEYHCGVFPVDIAGKQSVYGGQVLPYYTEALMHNDLTTMLNVSAALNEVGFGFALGNCTS</sequence>
<dbReference type="eggNOG" id="ENOG502S22Q">
    <property type="taxonomic scope" value="Eukaryota"/>
</dbReference>
<name>W2SD10_CYPE1</name>
<organism evidence="2 3">
    <name type="scientific">Cyphellophora europaea (strain CBS 101466)</name>
    <name type="common">Phialophora europaea</name>
    <dbReference type="NCBI Taxonomy" id="1220924"/>
    <lineage>
        <taxon>Eukaryota</taxon>
        <taxon>Fungi</taxon>
        <taxon>Dikarya</taxon>
        <taxon>Ascomycota</taxon>
        <taxon>Pezizomycotina</taxon>
        <taxon>Eurotiomycetes</taxon>
        <taxon>Chaetothyriomycetidae</taxon>
        <taxon>Chaetothyriales</taxon>
        <taxon>Cyphellophoraceae</taxon>
        <taxon>Cyphellophora</taxon>
    </lineage>
</organism>
<dbReference type="AlphaFoldDB" id="W2SD10"/>
<dbReference type="SUPFAM" id="SSF117070">
    <property type="entry name" value="LEA14-like"/>
    <property type="match status" value="1"/>
</dbReference>
<dbReference type="InterPro" id="IPR046368">
    <property type="entry name" value="Tag1"/>
</dbReference>
<dbReference type="Pfam" id="PF12505">
    <property type="entry name" value="DUF3712"/>
    <property type="match status" value="1"/>
</dbReference>
<keyword evidence="1" id="KW-0472">Membrane</keyword>
<dbReference type="HOGENOM" id="CLU_035244_1_0_1"/>
<dbReference type="Proteomes" id="UP000030752">
    <property type="component" value="Unassembled WGS sequence"/>
</dbReference>
<gene>
    <name evidence="2" type="ORF">HMPREF1541_09642</name>
</gene>
<dbReference type="InterPro" id="IPR022185">
    <property type="entry name" value="DUF3712"/>
</dbReference>
<evidence type="ECO:0000256" key="1">
    <source>
        <dbReference type="SAM" id="Phobius"/>
    </source>
</evidence>
<protein>
    <submittedName>
        <fullName evidence="2">Uncharacterized protein</fullName>
    </submittedName>
</protein>
<dbReference type="GO" id="GO:0000329">
    <property type="term" value="C:fungal-type vacuole membrane"/>
    <property type="evidence" value="ECO:0007669"/>
    <property type="project" value="InterPro"/>
</dbReference>
<accession>W2SD10</accession>
<dbReference type="PANTHER" id="PTHR35895:SF1">
    <property type="entry name" value="LIPID-BINDING SERUM GLYCOPROTEIN C-TERMINAL DOMAIN-CONTAINING PROTEIN"/>
    <property type="match status" value="1"/>
</dbReference>
<dbReference type="PANTHER" id="PTHR35895">
    <property type="entry name" value="CHROMOSOME 16, WHOLE GENOME SHOTGUN SEQUENCE"/>
    <property type="match status" value="1"/>
</dbReference>